<gene>
    <name evidence="8" type="primary">rnr</name>
    <name evidence="10" type="ORF">BROFUL_01387</name>
</gene>
<protein>
    <recommendedName>
        <fullName evidence="8">Ribonuclease R</fullName>
        <shortName evidence="8">RNase R</shortName>
        <ecNumber evidence="8">3.1.13.1</ecNumber>
    </recommendedName>
</protein>
<dbReference type="Gene3D" id="2.40.50.140">
    <property type="entry name" value="Nucleic acid-binding proteins"/>
    <property type="match status" value="3"/>
</dbReference>
<comment type="caution">
    <text evidence="10">The sequence shown here is derived from an EMBL/GenBank/DDBJ whole genome shotgun (WGS) entry which is preliminary data.</text>
</comment>
<keyword evidence="5 8" id="KW-0378">Hydrolase</keyword>
<keyword evidence="3 8" id="KW-0963">Cytoplasm</keyword>
<sequence>MINSIDILRFVRSKKYRPMTAAELADYFEIDDVEYRRFCDLLHDMEFSGEIVKIKQKQYADPEAVHLTVGTLECNPRGFGFVIPVREGGGEDIYISEADMGSAMHGDLVVVRLSAKPKSHQRRREKGKSASGQVVNILKRVNELVVGTFEKTKQLRFVAPDDPRLSRDIYVAEDVSHGAQSGDKVLVRITEWPSRHLNPEGEITEVLGKEGDPRVDLLSIIYQFRLPHTFGQRVLKEAKNVSRAVSEKDIQDRLDLRTSLIITIDPDDAKDFDDAVSLEKDTNGDWHLGVHVADVSYYVKPDTAIDKDARHRGTSIYLPGEVIPMLPEILSNNICSLREGEDRLTKSVFMTLDRKGFLVRAEIRLSVINVTKRLTYNQATAILKDQRDVPVSDEAAEMLRDMAQLAEALFKNRLGRGALELDLPEISVKLDENGYIRDVEKVERDISHKLIEEFMLLANESVATFMFEKKMPLLCRIHPEPEEDDMREFAEFVRGLKHTRIDPFKSSHLQSLLDKVRGRPEAYTVNLVLLKSMKQAVYAAGEGRHFALALDHYTHFTSPIRRYPDLLVHRLLDQYFSRELSSPSVRDAWMTCLPEWAGHCSMTERRADEVEREITKLKLLRFLEHEVGKIFEGVITGVQEFGFFVQLNKYLLEGLVHIRTLSDDIYQVDKKTMALVGARSRKMYRIGEVVRVKIYKIDFLKREIDFIHCGNKEERGKQKKARKAAEADDDLIILPYKIFLFLQVFLQPYLVSERKRTFCKSARSIFYLPIDNFKI</sequence>
<dbReference type="GO" id="GO:0005829">
    <property type="term" value="C:cytosol"/>
    <property type="evidence" value="ECO:0007669"/>
    <property type="project" value="TreeGrafter"/>
</dbReference>
<dbReference type="InterPro" id="IPR004476">
    <property type="entry name" value="RNase_II/RNase_R"/>
</dbReference>
<feature type="domain" description="S1 motif" evidence="9">
    <location>
        <begin position="628"/>
        <end position="709"/>
    </location>
</feature>
<evidence type="ECO:0000256" key="7">
    <source>
        <dbReference type="ARBA" id="ARBA00022884"/>
    </source>
</evidence>
<dbReference type="PANTHER" id="PTHR23355:SF9">
    <property type="entry name" value="DIS3-LIKE EXONUCLEASE 2"/>
    <property type="match status" value="1"/>
</dbReference>
<keyword evidence="4 8" id="KW-0540">Nuclease</keyword>
<name>A0A0M2UY56_9BACT</name>
<comment type="function">
    <text evidence="8">3'-5' exoribonuclease that releases 5'-nucleoside monophosphates and is involved in maturation of structured RNAs.</text>
</comment>
<dbReference type="HAMAP" id="MF_01895">
    <property type="entry name" value="RNase_R"/>
    <property type="match status" value="1"/>
</dbReference>
<evidence type="ECO:0000256" key="6">
    <source>
        <dbReference type="ARBA" id="ARBA00022839"/>
    </source>
</evidence>
<proteinExistence type="inferred from homology"/>
<dbReference type="GO" id="GO:0003723">
    <property type="term" value="F:RNA binding"/>
    <property type="evidence" value="ECO:0007669"/>
    <property type="project" value="UniProtKB-UniRule"/>
</dbReference>
<evidence type="ECO:0000256" key="3">
    <source>
        <dbReference type="ARBA" id="ARBA00022490"/>
    </source>
</evidence>
<dbReference type="NCBIfam" id="TIGR00358">
    <property type="entry name" value="3_prime_RNase"/>
    <property type="match status" value="1"/>
</dbReference>
<dbReference type="SMART" id="SM00357">
    <property type="entry name" value="CSP"/>
    <property type="match status" value="2"/>
</dbReference>
<dbReference type="AlphaFoldDB" id="A0A0M2UY56"/>
<dbReference type="Pfam" id="PF00575">
    <property type="entry name" value="S1"/>
    <property type="match status" value="1"/>
</dbReference>
<dbReference type="Pfam" id="PF08206">
    <property type="entry name" value="OB_RNB"/>
    <property type="match status" value="1"/>
</dbReference>
<dbReference type="InterPro" id="IPR011129">
    <property type="entry name" value="CSD"/>
</dbReference>
<dbReference type="InterPro" id="IPR013223">
    <property type="entry name" value="RNase_B_OB_dom"/>
</dbReference>
<keyword evidence="7 8" id="KW-0694">RNA-binding</keyword>
<dbReference type="EC" id="3.1.13.1" evidence="8"/>
<dbReference type="Pfam" id="PF17876">
    <property type="entry name" value="CSD2"/>
    <property type="match status" value="1"/>
</dbReference>
<evidence type="ECO:0000256" key="8">
    <source>
        <dbReference type="HAMAP-Rule" id="MF_01895"/>
    </source>
</evidence>
<organism evidence="10 11">
    <name type="scientific">Candidatus Brocadia fulgida</name>
    <dbReference type="NCBI Taxonomy" id="380242"/>
    <lineage>
        <taxon>Bacteria</taxon>
        <taxon>Pseudomonadati</taxon>
        <taxon>Planctomycetota</taxon>
        <taxon>Candidatus Brocadiia</taxon>
        <taxon>Candidatus Brocadiales</taxon>
        <taxon>Candidatus Brocadiaceae</taxon>
        <taxon>Candidatus Brocadia</taxon>
    </lineage>
</organism>
<dbReference type="SMART" id="SM00955">
    <property type="entry name" value="RNB"/>
    <property type="match status" value="1"/>
</dbReference>
<dbReference type="InterPro" id="IPR022966">
    <property type="entry name" value="RNase_II/R_CS"/>
</dbReference>
<dbReference type="PANTHER" id="PTHR23355">
    <property type="entry name" value="RIBONUCLEASE"/>
    <property type="match status" value="1"/>
</dbReference>
<dbReference type="InterPro" id="IPR011805">
    <property type="entry name" value="RNase_R"/>
</dbReference>
<keyword evidence="11" id="KW-1185">Reference proteome</keyword>
<dbReference type="InterPro" id="IPR003029">
    <property type="entry name" value="S1_domain"/>
</dbReference>
<evidence type="ECO:0000256" key="5">
    <source>
        <dbReference type="ARBA" id="ARBA00022801"/>
    </source>
</evidence>
<dbReference type="GO" id="GO:0008859">
    <property type="term" value="F:exoribonuclease II activity"/>
    <property type="evidence" value="ECO:0007669"/>
    <property type="project" value="UniProtKB-UniRule"/>
</dbReference>
<keyword evidence="6 8" id="KW-0269">Exonuclease</keyword>
<dbReference type="SUPFAM" id="SSF50249">
    <property type="entry name" value="Nucleic acid-binding proteins"/>
    <property type="match status" value="3"/>
</dbReference>
<dbReference type="SMART" id="SM00316">
    <property type="entry name" value="S1"/>
    <property type="match status" value="1"/>
</dbReference>
<dbReference type="InterPro" id="IPR001900">
    <property type="entry name" value="RNase_II/R"/>
</dbReference>
<dbReference type="EMBL" id="LAQJ01000144">
    <property type="protein sequence ID" value="KKO19896.1"/>
    <property type="molecule type" value="Genomic_DNA"/>
</dbReference>
<dbReference type="PROSITE" id="PS01175">
    <property type="entry name" value="RIBONUCLEASE_II"/>
    <property type="match status" value="1"/>
</dbReference>
<dbReference type="GO" id="GO:0006402">
    <property type="term" value="P:mRNA catabolic process"/>
    <property type="evidence" value="ECO:0007669"/>
    <property type="project" value="TreeGrafter"/>
</dbReference>
<dbReference type="CDD" id="cd04471">
    <property type="entry name" value="S1_RNase_R"/>
    <property type="match status" value="1"/>
</dbReference>
<evidence type="ECO:0000259" key="9">
    <source>
        <dbReference type="PROSITE" id="PS50126"/>
    </source>
</evidence>
<accession>A0A0M2UY56</accession>
<dbReference type="NCBIfam" id="TIGR02063">
    <property type="entry name" value="RNase_R"/>
    <property type="match status" value="1"/>
</dbReference>
<evidence type="ECO:0000256" key="4">
    <source>
        <dbReference type="ARBA" id="ARBA00022722"/>
    </source>
</evidence>
<reference evidence="10 11" key="1">
    <citation type="journal article" date="2013" name="BMC Microbiol.">
        <title>Identification of the type II cytochrome c maturation pathway in anammox bacteria by comparative genomics.</title>
        <authorList>
            <person name="Ferousi C."/>
            <person name="Speth D.R."/>
            <person name="Reimann J."/>
            <person name="Op den Camp H.J."/>
            <person name="Allen J.W."/>
            <person name="Keltjens J.T."/>
            <person name="Jetten M.S."/>
        </authorList>
    </citation>
    <scope>NUCLEOTIDE SEQUENCE [LARGE SCALE GENOMIC DNA]</scope>
    <source>
        <strain evidence="10">RU1</strain>
    </source>
</reference>
<dbReference type="InterPro" id="IPR050180">
    <property type="entry name" value="RNR_Ribonuclease"/>
</dbReference>
<dbReference type="Pfam" id="PF00773">
    <property type="entry name" value="RNB"/>
    <property type="match status" value="1"/>
</dbReference>
<comment type="catalytic activity">
    <reaction evidence="1 8">
        <text>Exonucleolytic cleavage in the 3'- to 5'-direction to yield nucleoside 5'-phosphates.</text>
        <dbReference type="EC" id="3.1.13.1"/>
    </reaction>
</comment>
<dbReference type="PATRIC" id="fig|380242.3.peg.1710"/>
<evidence type="ECO:0000256" key="2">
    <source>
        <dbReference type="ARBA" id="ARBA00004496"/>
    </source>
</evidence>
<comment type="similarity">
    <text evidence="8">Belongs to the RNR ribonuclease family. RNase R subfamily.</text>
</comment>
<dbReference type="InterPro" id="IPR040476">
    <property type="entry name" value="CSD2"/>
</dbReference>
<evidence type="ECO:0000313" key="11">
    <source>
        <dbReference type="Proteomes" id="UP000034954"/>
    </source>
</evidence>
<comment type="subcellular location">
    <subcellularLocation>
        <location evidence="2 8">Cytoplasm</location>
    </subcellularLocation>
</comment>
<dbReference type="Proteomes" id="UP000034954">
    <property type="component" value="Unassembled WGS sequence"/>
</dbReference>
<dbReference type="PROSITE" id="PS50126">
    <property type="entry name" value="S1"/>
    <property type="match status" value="1"/>
</dbReference>
<dbReference type="InterPro" id="IPR012340">
    <property type="entry name" value="NA-bd_OB-fold"/>
</dbReference>
<evidence type="ECO:0000256" key="1">
    <source>
        <dbReference type="ARBA" id="ARBA00001849"/>
    </source>
</evidence>
<evidence type="ECO:0000313" key="10">
    <source>
        <dbReference type="EMBL" id="KKO19896.1"/>
    </source>
</evidence>